<feature type="transmembrane region" description="Helical" evidence="7">
    <location>
        <begin position="107"/>
        <end position="125"/>
    </location>
</feature>
<comment type="similarity">
    <text evidence="2">Belongs to the plant tobamovirus multiplication TOM1 protein family.</text>
</comment>
<dbReference type="AlphaFoldDB" id="A0A1V9ZNG7"/>
<feature type="transmembrane region" description="Helical" evidence="7">
    <location>
        <begin position="17"/>
        <end position="39"/>
    </location>
</feature>
<feature type="domain" description="THH1/TOM1/TOM3" evidence="8">
    <location>
        <begin position="17"/>
        <end position="279"/>
    </location>
</feature>
<protein>
    <recommendedName>
        <fullName evidence="8">THH1/TOM1/TOM3 domain-containing protein</fullName>
    </recommendedName>
</protein>
<evidence type="ECO:0000256" key="2">
    <source>
        <dbReference type="ARBA" id="ARBA00006779"/>
    </source>
</evidence>
<comment type="caution">
    <text evidence="9">The sequence shown here is derived from an EMBL/GenBank/DDBJ whole genome shotgun (WGS) entry which is preliminary data.</text>
</comment>
<dbReference type="Proteomes" id="UP000243217">
    <property type="component" value="Unassembled WGS sequence"/>
</dbReference>
<keyword evidence="3 7" id="KW-0812">Transmembrane</keyword>
<comment type="subcellular location">
    <subcellularLocation>
        <location evidence="1">Endomembrane system</location>
        <topology evidence="1">Multi-pass membrane protein</topology>
    </subcellularLocation>
</comment>
<dbReference type="InterPro" id="IPR009457">
    <property type="entry name" value="THH1/TOM1/TOM3_dom"/>
</dbReference>
<name>A0A1V9ZNG7_9STRA</name>
<feature type="region of interest" description="Disordered" evidence="6">
    <location>
        <begin position="309"/>
        <end position="330"/>
    </location>
</feature>
<dbReference type="GO" id="GO:0012505">
    <property type="term" value="C:endomembrane system"/>
    <property type="evidence" value="ECO:0007669"/>
    <property type="project" value="UniProtKB-SubCell"/>
</dbReference>
<feature type="transmembrane region" description="Helical" evidence="7">
    <location>
        <begin position="218"/>
        <end position="240"/>
    </location>
</feature>
<evidence type="ECO:0000256" key="5">
    <source>
        <dbReference type="ARBA" id="ARBA00023136"/>
    </source>
</evidence>
<accession>A0A1V9ZNG7</accession>
<gene>
    <name evidence="9" type="ORF">THRCLA_06489</name>
</gene>
<reference evidence="9 10" key="1">
    <citation type="journal article" date="2014" name="Genome Biol. Evol.">
        <title>The secreted proteins of Achlya hypogyna and Thraustotheca clavata identify the ancestral oomycete secretome and reveal gene acquisitions by horizontal gene transfer.</title>
        <authorList>
            <person name="Misner I."/>
            <person name="Blouin N."/>
            <person name="Leonard G."/>
            <person name="Richards T.A."/>
            <person name="Lane C.E."/>
        </authorList>
    </citation>
    <scope>NUCLEOTIDE SEQUENCE [LARGE SCALE GENOMIC DNA]</scope>
    <source>
        <strain evidence="9 10">ATCC 34112</strain>
    </source>
</reference>
<evidence type="ECO:0000256" key="1">
    <source>
        <dbReference type="ARBA" id="ARBA00004127"/>
    </source>
</evidence>
<evidence type="ECO:0000259" key="8">
    <source>
        <dbReference type="Pfam" id="PF06454"/>
    </source>
</evidence>
<dbReference type="PANTHER" id="PTHR31142">
    <property type="entry name" value="TOBAMOVIRUS MULTIPLICATION PROTEIN 1-LIKE ISOFORM X1"/>
    <property type="match status" value="1"/>
</dbReference>
<feature type="transmembrane region" description="Helical" evidence="7">
    <location>
        <begin position="252"/>
        <end position="273"/>
    </location>
</feature>
<keyword evidence="5 7" id="KW-0472">Membrane</keyword>
<dbReference type="PANTHER" id="PTHR31142:SF3">
    <property type="entry name" value="THH1_TOM1_TOM3 DOMAIN-CONTAINING PROTEIN"/>
    <property type="match status" value="1"/>
</dbReference>
<dbReference type="OrthoDB" id="19798at2759"/>
<evidence type="ECO:0000256" key="7">
    <source>
        <dbReference type="SAM" id="Phobius"/>
    </source>
</evidence>
<feature type="compositionally biased region" description="Acidic residues" evidence="6">
    <location>
        <begin position="319"/>
        <end position="330"/>
    </location>
</feature>
<evidence type="ECO:0000256" key="6">
    <source>
        <dbReference type="SAM" id="MobiDB-lite"/>
    </source>
</evidence>
<evidence type="ECO:0000313" key="10">
    <source>
        <dbReference type="Proteomes" id="UP000243217"/>
    </source>
</evidence>
<keyword evidence="4 7" id="KW-1133">Transmembrane helix</keyword>
<feature type="transmembrane region" description="Helical" evidence="7">
    <location>
        <begin position="51"/>
        <end position="72"/>
    </location>
</feature>
<evidence type="ECO:0000256" key="4">
    <source>
        <dbReference type="ARBA" id="ARBA00022989"/>
    </source>
</evidence>
<dbReference type="Pfam" id="PF06454">
    <property type="entry name" value="THH1_TOM1-3_dom"/>
    <property type="match status" value="1"/>
</dbReference>
<feature type="transmembrane region" description="Helical" evidence="7">
    <location>
        <begin position="175"/>
        <end position="198"/>
    </location>
</feature>
<dbReference type="EMBL" id="JNBS01001799">
    <property type="protein sequence ID" value="OQR99527.1"/>
    <property type="molecule type" value="Genomic_DNA"/>
</dbReference>
<evidence type="ECO:0000256" key="3">
    <source>
        <dbReference type="ARBA" id="ARBA00022692"/>
    </source>
</evidence>
<organism evidence="9 10">
    <name type="scientific">Thraustotheca clavata</name>
    <dbReference type="NCBI Taxonomy" id="74557"/>
    <lineage>
        <taxon>Eukaryota</taxon>
        <taxon>Sar</taxon>
        <taxon>Stramenopiles</taxon>
        <taxon>Oomycota</taxon>
        <taxon>Saprolegniomycetes</taxon>
        <taxon>Saprolegniales</taxon>
        <taxon>Achlyaceae</taxon>
        <taxon>Thraustotheca</taxon>
    </lineage>
</organism>
<sequence>MRFDDGNDTIATANRDAFVATGLGYIVLFGLCVVQFVRNCKSYGAWTQQKIAHGILVILTFSRAAFLLAIGIEDWCHVAGSGVLSEECEANGIERQFFYFADQFPNLLFFSIYLLMGMFWAEIYYNATDQIDFFGYVVKPTAITIHLCAYILQIALWVLYADPWRYEDHYIGRGYAAYTTTMFAIITIAFLCYGRLAYVELRAVPVDLGVRSKKLKEVTLMTSICTTCFTSRSIIVLYLAQDHVQLQHHLTWLVIVLYYSILELLPITAILHFHRRFPRPPPQPVAISQEKVFYRFLPEDDVLQERLLTSQEPSSPFLYEDESDDSTGDV</sequence>
<evidence type="ECO:0000313" key="9">
    <source>
        <dbReference type="EMBL" id="OQR99527.1"/>
    </source>
</evidence>
<dbReference type="InterPro" id="IPR040226">
    <property type="entry name" value="THH1/TOM1/TOM3"/>
</dbReference>
<keyword evidence="10" id="KW-1185">Reference proteome</keyword>
<feature type="transmembrane region" description="Helical" evidence="7">
    <location>
        <begin position="137"/>
        <end position="160"/>
    </location>
</feature>
<proteinExistence type="inferred from homology"/>